<dbReference type="GO" id="GO:0005829">
    <property type="term" value="C:cytosol"/>
    <property type="evidence" value="ECO:0007669"/>
    <property type="project" value="TreeGrafter"/>
</dbReference>
<dbReference type="InterPro" id="IPR050202">
    <property type="entry name" value="Cyt/Deoxycyt_deaminase"/>
</dbReference>
<dbReference type="Pfam" id="PF00383">
    <property type="entry name" value="dCMP_cyt_deam_1"/>
    <property type="match status" value="1"/>
</dbReference>
<comment type="similarity">
    <text evidence="3 15">Belongs to the cytidine and deoxycytidylate deaminase family.</text>
</comment>
<keyword evidence="8 14" id="KW-0862">Zinc</keyword>
<dbReference type="PANTHER" id="PTHR11644">
    <property type="entry name" value="CYTIDINE DEAMINASE"/>
    <property type="match status" value="1"/>
</dbReference>
<evidence type="ECO:0000256" key="4">
    <source>
        <dbReference type="ARBA" id="ARBA00012783"/>
    </source>
</evidence>
<evidence type="ECO:0000256" key="6">
    <source>
        <dbReference type="ARBA" id="ARBA00022723"/>
    </source>
</evidence>
<evidence type="ECO:0000256" key="11">
    <source>
        <dbReference type="ARBA" id="ARBA00049558"/>
    </source>
</evidence>
<dbReference type="FunFam" id="3.40.140.10:FF:000008">
    <property type="entry name" value="Cytidine deaminase"/>
    <property type="match status" value="1"/>
</dbReference>
<dbReference type="GO" id="GO:0008270">
    <property type="term" value="F:zinc ion binding"/>
    <property type="evidence" value="ECO:0007669"/>
    <property type="project" value="UniProtKB-UniRule"/>
</dbReference>
<dbReference type="PROSITE" id="PS00903">
    <property type="entry name" value="CYT_DCMP_DEAMINASES_1"/>
    <property type="match status" value="1"/>
</dbReference>
<proteinExistence type="inferred from homology"/>
<evidence type="ECO:0000313" key="17">
    <source>
        <dbReference type="EMBL" id="POF34420.1"/>
    </source>
</evidence>
<comment type="catalytic activity">
    <reaction evidence="10 15">
        <text>2'-deoxycytidine + H2O + H(+) = 2'-deoxyuridine + NH4(+)</text>
        <dbReference type="Rhea" id="RHEA:13433"/>
        <dbReference type="ChEBI" id="CHEBI:15377"/>
        <dbReference type="ChEBI" id="CHEBI:15378"/>
        <dbReference type="ChEBI" id="CHEBI:15698"/>
        <dbReference type="ChEBI" id="CHEBI:16450"/>
        <dbReference type="ChEBI" id="CHEBI:28938"/>
        <dbReference type="EC" id="3.5.4.5"/>
    </reaction>
</comment>
<dbReference type="GO" id="GO:0072527">
    <property type="term" value="P:pyrimidine-containing compound metabolic process"/>
    <property type="evidence" value="ECO:0007669"/>
    <property type="project" value="UniProtKB-ARBA"/>
</dbReference>
<dbReference type="NCBIfam" id="NF004064">
    <property type="entry name" value="PRK05578.1"/>
    <property type="match status" value="1"/>
</dbReference>
<gene>
    <name evidence="17" type="ORF">CLV41_101875</name>
</gene>
<dbReference type="AlphaFoldDB" id="A0A2S3V3E5"/>
<dbReference type="InterPro" id="IPR006262">
    <property type="entry name" value="Cyt_deam_tetra"/>
</dbReference>
<dbReference type="EMBL" id="PPCN01000001">
    <property type="protein sequence ID" value="POF34420.1"/>
    <property type="molecule type" value="Genomic_DNA"/>
</dbReference>
<comment type="caution">
    <text evidence="17">The sequence shown here is derived from an EMBL/GenBank/DDBJ whole genome shotgun (WGS) entry which is preliminary data.</text>
</comment>
<comment type="function">
    <text evidence="2 15">This enzyme scavenges exogenous and endogenous cytidine and 2'-deoxycytidine for UMP synthesis.</text>
</comment>
<keyword evidence="18" id="KW-1185">Reference proteome</keyword>
<protein>
    <recommendedName>
        <fullName evidence="5 15">Cytidine deaminase</fullName>
        <ecNumber evidence="4 15">3.5.4.5</ecNumber>
    </recommendedName>
    <alternativeName>
        <fullName evidence="9 15">Cytidine aminohydrolase</fullName>
    </alternativeName>
</protein>
<evidence type="ECO:0000256" key="14">
    <source>
        <dbReference type="PIRSR" id="PIRSR606262-3"/>
    </source>
</evidence>
<organism evidence="17 18">
    <name type="scientific">Roseibium marinum</name>
    <dbReference type="NCBI Taxonomy" id="281252"/>
    <lineage>
        <taxon>Bacteria</taxon>
        <taxon>Pseudomonadati</taxon>
        <taxon>Pseudomonadota</taxon>
        <taxon>Alphaproteobacteria</taxon>
        <taxon>Hyphomicrobiales</taxon>
        <taxon>Stappiaceae</taxon>
        <taxon>Roseibium</taxon>
    </lineage>
</organism>
<dbReference type="SUPFAM" id="SSF53927">
    <property type="entry name" value="Cytidine deaminase-like"/>
    <property type="match status" value="1"/>
</dbReference>
<evidence type="ECO:0000256" key="13">
    <source>
        <dbReference type="PIRSR" id="PIRSR606262-2"/>
    </source>
</evidence>
<keyword evidence="6 14" id="KW-0479">Metal-binding</keyword>
<evidence type="ECO:0000256" key="2">
    <source>
        <dbReference type="ARBA" id="ARBA00003949"/>
    </source>
</evidence>
<evidence type="ECO:0000313" key="18">
    <source>
        <dbReference type="Proteomes" id="UP000236959"/>
    </source>
</evidence>
<dbReference type="Proteomes" id="UP000236959">
    <property type="component" value="Unassembled WGS sequence"/>
</dbReference>
<feature type="binding site" evidence="13">
    <location>
        <begin position="43"/>
        <end position="49"/>
    </location>
    <ligand>
        <name>substrate</name>
    </ligand>
</feature>
<evidence type="ECO:0000256" key="12">
    <source>
        <dbReference type="PIRSR" id="PIRSR606262-1"/>
    </source>
</evidence>
<keyword evidence="7 15" id="KW-0378">Hydrolase</keyword>
<accession>A0A2S3V3E5</accession>
<evidence type="ECO:0000256" key="3">
    <source>
        <dbReference type="ARBA" id="ARBA00006576"/>
    </source>
</evidence>
<dbReference type="PANTHER" id="PTHR11644:SF2">
    <property type="entry name" value="CYTIDINE DEAMINASE"/>
    <property type="match status" value="1"/>
</dbReference>
<dbReference type="CDD" id="cd01283">
    <property type="entry name" value="cytidine_deaminase"/>
    <property type="match status" value="1"/>
</dbReference>
<evidence type="ECO:0000256" key="9">
    <source>
        <dbReference type="ARBA" id="ARBA00032005"/>
    </source>
</evidence>
<evidence type="ECO:0000256" key="8">
    <source>
        <dbReference type="ARBA" id="ARBA00022833"/>
    </source>
</evidence>
<dbReference type="InterPro" id="IPR016193">
    <property type="entry name" value="Cytidine_deaminase-like"/>
</dbReference>
<evidence type="ECO:0000259" key="16">
    <source>
        <dbReference type="PROSITE" id="PS51747"/>
    </source>
</evidence>
<feature type="active site" description="Proton donor" evidence="12">
    <location>
        <position position="56"/>
    </location>
</feature>
<reference evidence="17 18" key="1">
    <citation type="submission" date="2018-01" db="EMBL/GenBank/DDBJ databases">
        <title>Genomic Encyclopedia of Archaeal and Bacterial Type Strains, Phase II (KMG-II): from individual species to whole genera.</title>
        <authorList>
            <person name="Goeker M."/>
        </authorList>
    </citation>
    <scope>NUCLEOTIDE SEQUENCE [LARGE SCALE GENOMIC DNA]</scope>
    <source>
        <strain evidence="17 18">DSM 17023</strain>
    </source>
</reference>
<dbReference type="InterPro" id="IPR016192">
    <property type="entry name" value="APOBEC/CMP_deaminase_Zn-bd"/>
</dbReference>
<dbReference type="Gene3D" id="3.40.140.10">
    <property type="entry name" value="Cytidine Deaminase, domain 2"/>
    <property type="match status" value="1"/>
</dbReference>
<dbReference type="GO" id="GO:0004126">
    <property type="term" value="F:cytidine deaminase activity"/>
    <property type="evidence" value="ECO:0007669"/>
    <property type="project" value="UniProtKB-UniRule"/>
</dbReference>
<comment type="cofactor">
    <cofactor evidence="1 14 15">
        <name>Zn(2+)</name>
        <dbReference type="ChEBI" id="CHEBI:29105"/>
    </cofactor>
</comment>
<feature type="binding site" evidence="14">
    <location>
        <position position="54"/>
    </location>
    <ligand>
        <name>Zn(2+)</name>
        <dbReference type="ChEBI" id="CHEBI:29105"/>
        <note>catalytic</note>
    </ligand>
</feature>
<feature type="binding site" evidence="14">
    <location>
        <position position="86"/>
    </location>
    <ligand>
        <name>Zn(2+)</name>
        <dbReference type="ChEBI" id="CHEBI:29105"/>
        <note>catalytic</note>
    </ligand>
</feature>
<feature type="domain" description="CMP/dCMP-type deaminase" evidence="16">
    <location>
        <begin position="2"/>
        <end position="128"/>
    </location>
</feature>
<evidence type="ECO:0000256" key="10">
    <source>
        <dbReference type="ARBA" id="ARBA00049252"/>
    </source>
</evidence>
<dbReference type="PROSITE" id="PS51747">
    <property type="entry name" value="CYT_DCMP_DEAMINASES_2"/>
    <property type="match status" value="1"/>
</dbReference>
<dbReference type="RefSeq" id="WP_103220996.1">
    <property type="nucleotide sequence ID" value="NZ_PPCN01000001.1"/>
</dbReference>
<comment type="catalytic activity">
    <reaction evidence="11 15">
        <text>cytidine + H2O + H(+) = uridine + NH4(+)</text>
        <dbReference type="Rhea" id="RHEA:16069"/>
        <dbReference type="ChEBI" id="CHEBI:15377"/>
        <dbReference type="ChEBI" id="CHEBI:15378"/>
        <dbReference type="ChEBI" id="CHEBI:16704"/>
        <dbReference type="ChEBI" id="CHEBI:17562"/>
        <dbReference type="ChEBI" id="CHEBI:28938"/>
        <dbReference type="EC" id="3.5.4.5"/>
    </reaction>
</comment>
<dbReference type="OrthoDB" id="9795347at2"/>
<dbReference type="NCBIfam" id="TIGR01354">
    <property type="entry name" value="cyt_deam_tetra"/>
    <property type="match status" value="1"/>
</dbReference>
<sequence length="136" mass="14590">MSDLDKLFEAARAVREKAYAPYSNFLVGAALRTPDGSVFTGCNVENASYPVSVCAEGGAVGAMVAAGYRDIAEAVVIGDAALCTPCGMCRQRLKEFGTDDLIVHVADLNGIRRSFTMDELLPAAFELDYKSNNRKD</sequence>
<feature type="binding site" evidence="14">
    <location>
        <position position="89"/>
    </location>
    <ligand>
        <name>Zn(2+)</name>
        <dbReference type="ChEBI" id="CHEBI:29105"/>
        <note>catalytic</note>
    </ligand>
</feature>
<evidence type="ECO:0000256" key="1">
    <source>
        <dbReference type="ARBA" id="ARBA00001947"/>
    </source>
</evidence>
<evidence type="ECO:0000256" key="5">
    <source>
        <dbReference type="ARBA" id="ARBA00018266"/>
    </source>
</evidence>
<dbReference type="GO" id="GO:0055086">
    <property type="term" value="P:nucleobase-containing small molecule metabolic process"/>
    <property type="evidence" value="ECO:0007669"/>
    <property type="project" value="UniProtKB-ARBA"/>
</dbReference>
<evidence type="ECO:0000256" key="15">
    <source>
        <dbReference type="RuleBase" id="RU364006"/>
    </source>
</evidence>
<name>A0A2S3V3E5_9HYPH</name>
<evidence type="ECO:0000256" key="7">
    <source>
        <dbReference type="ARBA" id="ARBA00022801"/>
    </source>
</evidence>
<dbReference type="InterPro" id="IPR002125">
    <property type="entry name" value="CMP_dCMP_dom"/>
</dbReference>
<dbReference type="EC" id="3.5.4.5" evidence="4 15"/>
<dbReference type="GO" id="GO:0042802">
    <property type="term" value="F:identical protein binding"/>
    <property type="evidence" value="ECO:0007669"/>
    <property type="project" value="UniProtKB-ARBA"/>
</dbReference>